<feature type="domain" description="Cation efflux protein transmembrane" evidence="8">
    <location>
        <begin position="38"/>
        <end position="230"/>
    </location>
</feature>
<feature type="transmembrane region" description="Helical" evidence="7">
    <location>
        <begin position="136"/>
        <end position="157"/>
    </location>
</feature>
<dbReference type="EMBL" id="JAUSVX010000003">
    <property type="protein sequence ID" value="MDQ0469187.1"/>
    <property type="molecule type" value="Genomic_DNA"/>
</dbReference>
<evidence type="ECO:0000256" key="2">
    <source>
        <dbReference type="ARBA" id="ARBA00008114"/>
    </source>
</evidence>
<feature type="transmembrane region" description="Helical" evidence="7">
    <location>
        <begin position="101"/>
        <end position="121"/>
    </location>
</feature>
<feature type="transmembrane region" description="Helical" evidence="7">
    <location>
        <begin position="177"/>
        <end position="199"/>
    </location>
</feature>
<reference evidence="10 11" key="1">
    <citation type="submission" date="2023-07" db="EMBL/GenBank/DDBJ databases">
        <title>Genomic Encyclopedia of Type Strains, Phase IV (KMG-IV): sequencing the most valuable type-strain genomes for metagenomic binning, comparative biology and taxonomic classification.</title>
        <authorList>
            <person name="Goeker M."/>
        </authorList>
    </citation>
    <scope>NUCLEOTIDE SEQUENCE [LARGE SCALE GENOMIC DNA]</scope>
    <source>
        <strain evidence="10 11">DSM 19619</strain>
    </source>
</reference>
<keyword evidence="3" id="KW-0813">Transport</keyword>
<dbReference type="InterPro" id="IPR027469">
    <property type="entry name" value="Cation_efflux_TMD_sf"/>
</dbReference>
<accession>A0ABU0J7L5</accession>
<name>A0ABU0J7L5_9HYPH</name>
<dbReference type="PANTHER" id="PTHR43840:SF15">
    <property type="entry name" value="MITOCHONDRIAL METAL TRANSPORTER 1-RELATED"/>
    <property type="match status" value="1"/>
</dbReference>
<protein>
    <submittedName>
        <fullName evidence="10">Cation diffusion facilitator family transporter</fullName>
    </submittedName>
</protein>
<dbReference type="InterPro" id="IPR002524">
    <property type="entry name" value="Cation_efflux"/>
</dbReference>
<evidence type="ECO:0000256" key="7">
    <source>
        <dbReference type="SAM" id="Phobius"/>
    </source>
</evidence>
<dbReference type="InterPro" id="IPR058533">
    <property type="entry name" value="Cation_efflux_TM"/>
</dbReference>
<evidence type="ECO:0000259" key="9">
    <source>
        <dbReference type="Pfam" id="PF16916"/>
    </source>
</evidence>
<evidence type="ECO:0000256" key="1">
    <source>
        <dbReference type="ARBA" id="ARBA00004141"/>
    </source>
</evidence>
<dbReference type="InterPro" id="IPR027470">
    <property type="entry name" value="Cation_efflux_CTD"/>
</dbReference>
<feature type="transmembrane region" description="Helical" evidence="7">
    <location>
        <begin position="69"/>
        <end position="89"/>
    </location>
</feature>
<dbReference type="InterPro" id="IPR036837">
    <property type="entry name" value="Cation_efflux_CTD_sf"/>
</dbReference>
<dbReference type="Pfam" id="PF16916">
    <property type="entry name" value="ZT_dimer"/>
    <property type="match status" value="1"/>
</dbReference>
<evidence type="ECO:0000256" key="3">
    <source>
        <dbReference type="ARBA" id="ARBA00022448"/>
    </source>
</evidence>
<dbReference type="NCBIfam" id="TIGR01297">
    <property type="entry name" value="CDF"/>
    <property type="match status" value="1"/>
</dbReference>
<keyword evidence="4 7" id="KW-0812">Transmembrane</keyword>
<feature type="domain" description="Cation efflux protein cytoplasmic" evidence="9">
    <location>
        <begin position="235"/>
        <end position="312"/>
    </location>
</feature>
<dbReference type="Gene3D" id="1.20.1510.10">
    <property type="entry name" value="Cation efflux protein transmembrane domain"/>
    <property type="match status" value="1"/>
</dbReference>
<dbReference type="SUPFAM" id="SSF161111">
    <property type="entry name" value="Cation efflux protein transmembrane domain-like"/>
    <property type="match status" value="1"/>
</dbReference>
<evidence type="ECO:0000256" key="6">
    <source>
        <dbReference type="ARBA" id="ARBA00023136"/>
    </source>
</evidence>
<dbReference type="PANTHER" id="PTHR43840">
    <property type="entry name" value="MITOCHONDRIAL METAL TRANSPORTER 1-RELATED"/>
    <property type="match status" value="1"/>
</dbReference>
<dbReference type="InterPro" id="IPR050291">
    <property type="entry name" value="CDF_Transporter"/>
</dbReference>
<keyword evidence="6 7" id="KW-0472">Membrane</keyword>
<proteinExistence type="inferred from homology"/>
<sequence>MYSLRYKSNKLLYKMRLYEVRRGDYGRCMSLSLKIASASFAVSIVVLLIKYAAYLLTGSVALYSDALESVINVVTAAVAIVAIRIAALPPDKEHPYGHHKAEYLSAVVVGAMIVAAALAIMHEAYLAYLAPKALDAPLLGLAVSSIATAFNAAWSAVLVRQGRKHRSAALVADGKHLLADVVTSLGVVVGVVLVVLTGIHVLDAAIAALVALHVLWSGWEVIRDSASSLMDEAVPADEFATIRAVIAQNTGAALEAHDVRTRHAGKVTFIEFHLVVPSSMTVEAAHDICDRLEAALKKAVAGAVVNIHVEPEYKAKHAGASVASAVS</sequence>
<evidence type="ECO:0000259" key="8">
    <source>
        <dbReference type="Pfam" id="PF01545"/>
    </source>
</evidence>
<comment type="caution">
    <text evidence="10">The sequence shown here is derived from an EMBL/GenBank/DDBJ whole genome shotgun (WGS) entry which is preliminary data.</text>
</comment>
<comment type="similarity">
    <text evidence="2">Belongs to the cation diffusion facilitator (CDF) transporter (TC 2.A.4) family.</text>
</comment>
<evidence type="ECO:0000313" key="10">
    <source>
        <dbReference type="EMBL" id="MDQ0469187.1"/>
    </source>
</evidence>
<dbReference type="Pfam" id="PF01545">
    <property type="entry name" value="Cation_efflux"/>
    <property type="match status" value="1"/>
</dbReference>
<dbReference type="SUPFAM" id="SSF160240">
    <property type="entry name" value="Cation efflux protein cytoplasmic domain-like"/>
    <property type="match status" value="1"/>
</dbReference>
<gene>
    <name evidence="10" type="ORF">QO011_002198</name>
</gene>
<dbReference type="Proteomes" id="UP001242480">
    <property type="component" value="Unassembled WGS sequence"/>
</dbReference>
<evidence type="ECO:0000313" key="11">
    <source>
        <dbReference type="Proteomes" id="UP001242480"/>
    </source>
</evidence>
<keyword evidence="5 7" id="KW-1133">Transmembrane helix</keyword>
<comment type="subcellular location">
    <subcellularLocation>
        <location evidence="1">Membrane</location>
        <topology evidence="1">Multi-pass membrane protein</topology>
    </subcellularLocation>
</comment>
<feature type="transmembrane region" description="Helical" evidence="7">
    <location>
        <begin position="31"/>
        <end position="49"/>
    </location>
</feature>
<dbReference type="Gene3D" id="3.30.70.1350">
    <property type="entry name" value="Cation efflux protein, cytoplasmic domain"/>
    <property type="match status" value="1"/>
</dbReference>
<keyword evidence="11" id="KW-1185">Reference proteome</keyword>
<evidence type="ECO:0000256" key="4">
    <source>
        <dbReference type="ARBA" id="ARBA00022692"/>
    </source>
</evidence>
<organism evidence="10 11">
    <name type="scientific">Labrys wisconsinensis</name>
    <dbReference type="NCBI Taxonomy" id="425677"/>
    <lineage>
        <taxon>Bacteria</taxon>
        <taxon>Pseudomonadati</taxon>
        <taxon>Pseudomonadota</taxon>
        <taxon>Alphaproteobacteria</taxon>
        <taxon>Hyphomicrobiales</taxon>
        <taxon>Xanthobacteraceae</taxon>
        <taxon>Labrys</taxon>
    </lineage>
</organism>
<evidence type="ECO:0000256" key="5">
    <source>
        <dbReference type="ARBA" id="ARBA00022989"/>
    </source>
</evidence>